<sequence>MVHKEISAGGVVYRKGNAGLEIQLIVDRYGKVALPKGKMEVGETVEETALREILEETGTIGVVKAPVDIIKYTYHHPVHGKVDKEVHYFLVEATGGVTEAQLAEISAVEWHEPLAAWARGTNNSYSNNIHILRKALALLGIQVF</sequence>
<keyword evidence="5" id="KW-1185">Reference proteome</keyword>
<dbReference type="InterPro" id="IPR020476">
    <property type="entry name" value="Nudix_hydrolase"/>
</dbReference>
<dbReference type="GO" id="GO:0006754">
    <property type="term" value="P:ATP biosynthetic process"/>
    <property type="evidence" value="ECO:0007669"/>
    <property type="project" value="TreeGrafter"/>
</dbReference>
<evidence type="ECO:0000256" key="1">
    <source>
        <dbReference type="ARBA" id="ARBA00022801"/>
    </source>
</evidence>
<dbReference type="GO" id="GO:0006167">
    <property type="term" value="P:AMP biosynthetic process"/>
    <property type="evidence" value="ECO:0007669"/>
    <property type="project" value="TreeGrafter"/>
</dbReference>
<dbReference type="InterPro" id="IPR015797">
    <property type="entry name" value="NUDIX_hydrolase-like_dom_sf"/>
</dbReference>
<gene>
    <name evidence="4" type="ORF">GJB61_22410</name>
</gene>
<dbReference type="RefSeq" id="WP_154121236.1">
    <property type="nucleotide sequence ID" value="NZ_WJXB01000010.1"/>
</dbReference>
<dbReference type="GO" id="GO:0004081">
    <property type="term" value="F:bis(5'-nucleosyl)-tetraphosphatase (asymmetrical) activity"/>
    <property type="evidence" value="ECO:0007669"/>
    <property type="project" value="TreeGrafter"/>
</dbReference>
<dbReference type="PROSITE" id="PS51462">
    <property type="entry name" value="NUDIX"/>
    <property type="match status" value="1"/>
</dbReference>
<protein>
    <submittedName>
        <fullName evidence="4">NUDIX domain-containing protein</fullName>
    </submittedName>
</protein>
<dbReference type="PANTHER" id="PTHR21340">
    <property type="entry name" value="DIADENOSINE 5,5-P1,P4-TETRAPHOSPHATE PYROPHOSPHOHYDROLASE MUTT"/>
    <property type="match status" value="1"/>
</dbReference>
<evidence type="ECO:0000256" key="2">
    <source>
        <dbReference type="RuleBase" id="RU003476"/>
    </source>
</evidence>
<proteinExistence type="inferred from homology"/>
<comment type="caution">
    <text evidence="4">The sequence shown here is derived from an EMBL/GenBank/DDBJ whole genome shotgun (WGS) entry which is preliminary data.</text>
</comment>
<evidence type="ECO:0000259" key="3">
    <source>
        <dbReference type="PROSITE" id="PS51462"/>
    </source>
</evidence>
<reference evidence="4 5" key="1">
    <citation type="submission" date="2019-11" db="EMBL/GenBank/DDBJ databases">
        <title>Paenibacillus monticola sp. nov., a novel PGPR strain isolated from mountain sample in China.</title>
        <authorList>
            <person name="Zhao Q."/>
            <person name="Li H.-P."/>
            <person name="Zhang J.-L."/>
        </authorList>
    </citation>
    <scope>NUCLEOTIDE SEQUENCE [LARGE SCALE GENOMIC DNA]</scope>
    <source>
        <strain evidence="4 5">LC-T2</strain>
    </source>
</reference>
<dbReference type="CDD" id="cd03673">
    <property type="entry name" value="NUDIX_Ap6A_hydrolase"/>
    <property type="match status" value="1"/>
</dbReference>
<organism evidence="4 5">
    <name type="scientific">Paenibacillus monticola</name>
    <dbReference type="NCBI Taxonomy" id="2666075"/>
    <lineage>
        <taxon>Bacteria</taxon>
        <taxon>Bacillati</taxon>
        <taxon>Bacillota</taxon>
        <taxon>Bacilli</taxon>
        <taxon>Bacillales</taxon>
        <taxon>Paenibacillaceae</taxon>
        <taxon>Paenibacillus</taxon>
    </lineage>
</organism>
<dbReference type="PRINTS" id="PR00502">
    <property type="entry name" value="NUDIXFAMILY"/>
</dbReference>
<evidence type="ECO:0000313" key="4">
    <source>
        <dbReference type="EMBL" id="MRN55739.1"/>
    </source>
</evidence>
<dbReference type="PROSITE" id="PS00893">
    <property type="entry name" value="NUDIX_BOX"/>
    <property type="match status" value="1"/>
</dbReference>
<dbReference type="InterPro" id="IPR020084">
    <property type="entry name" value="NUDIX_hydrolase_CS"/>
</dbReference>
<name>A0A7X2H913_9BACL</name>
<dbReference type="InterPro" id="IPR051325">
    <property type="entry name" value="Nudix_hydrolase_domain"/>
</dbReference>
<dbReference type="EMBL" id="WJXB01000010">
    <property type="protein sequence ID" value="MRN55739.1"/>
    <property type="molecule type" value="Genomic_DNA"/>
</dbReference>
<dbReference type="SUPFAM" id="SSF55811">
    <property type="entry name" value="Nudix"/>
    <property type="match status" value="1"/>
</dbReference>
<dbReference type="Proteomes" id="UP000463051">
    <property type="component" value="Unassembled WGS sequence"/>
</dbReference>
<dbReference type="PANTHER" id="PTHR21340:SF0">
    <property type="entry name" value="BIS(5'-NUCLEOSYL)-TETRAPHOSPHATASE [ASYMMETRICAL]"/>
    <property type="match status" value="1"/>
</dbReference>
<keyword evidence="1 2" id="KW-0378">Hydrolase</keyword>
<comment type="similarity">
    <text evidence="2">Belongs to the Nudix hydrolase family.</text>
</comment>
<feature type="domain" description="Nudix hydrolase" evidence="3">
    <location>
        <begin position="3"/>
        <end position="138"/>
    </location>
</feature>
<dbReference type="AlphaFoldDB" id="A0A7X2H913"/>
<dbReference type="Gene3D" id="3.90.79.10">
    <property type="entry name" value="Nucleoside Triphosphate Pyrophosphohydrolase"/>
    <property type="match status" value="1"/>
</dbReference>
<evidence type="ECO:0000313" key="5">
    <source>
        <dbReference type="Proteomes" id="UP000463051"/>
    </source>
</evidence>
<dbReference type="InterPro" id="IPR000086">
    <property type="entry name" value="NUDIX_hydrolase_dom"/>
</dbReference>
<dbReference type="Pfam" id="PF00293">
    <property type="entry name" value="NUDIX"/>
    <property type="match status" value="1"/>
</dbReference>
<accession>A0A7X2H913</accession>